<keyword evidence="3" id="KW-0378">Hydrolase</keyword>
<evidence type="ECO:0000256" key="1">
    <source>
        <dbReference type="SAM" id="Phobius"/>
    </source>
</evidence>
<organism evidence="3">
    <name type="scientific">Thermorudis peleae</name>
    <dbReference type="NCBI Taxonomy" id="1382356"/>
    <lineage>
        <taxon>Bacteria</taxon>
        <taxon>Pseudomonadati</taxon>
        <taxon>Thermomicrobiota</taxon>
        <taxon>Thermomicrobia</taxon>
        <taxon>Thermomicrobia incertae sedis</taxon>
        <taxon>Thermorudis</taxon>
    </lineage>
</organism>
<dbReference type="SMART" id="SM00849">
    <property type="entry name" value="Lactamase_B"/>
    <property type="match status" value="1"/>
</dbReference>
<sequence length="324" mass="34558">MAHLGDDAVVRGRRARRERFRLPAWVLLLGLLLLAALTLLARSGWLRGTSVEPSASGGQTTIAFLDVGQALAVAVVTADGHALLYDAGNSARDVREVIAPFFEARGVSRLDYLLLSHPDQDHVGGMPAVLDSFAIGTFVDPALPSTNQAYLETLERVADHSIPAQRARRGQAFMLGEHVRLEILWPRDPLLRDESGEVADNDNALVVRLVHGAVTVLLTGDIEAPAERQLVALEDGGLRAPVLQVSHHGSQTSTTPELIDAVRPAIAVISAGADNPYGHPHAEVVNRLRAAGVTVYRTDVDGTVLIESDGTSYRVQVSGGPVDG</sequence>
<protein>
    <submittedName>
        <fullName evidence="3">MBL fold metallo-hydrolase</fullName>
    </submittedName>
</protein>
<comment type="caution">
    <text evidence="3">The sequence shown here is derived from an EMBL/GenBank/DDBJ whole genome shotgun (WGS) entry which is preliminary data.</text>
</comment>
<feature type="transmembrane region" description="Helical" evidence="1">
    <location>
        <begin position="20"/>
        <end position="41"/>
    </location>
</feature>
<name>A0A831X147_9BACT</name>
<dbReference type="CDD" id="cd07731">
    <property type="entry name" value="ComA-like_MBL-fold"/>
    <property type="match status" value="1"/>
</dbReference>
<dbReference type="Gene3D" id="3.60.15.10">
    <property type="entry name" value="Ribonuclease Z/Hydroxyacylglutathione hydrolase-like"/>
    <property type="match status" value="1"/>
</dbReference>
<reference evidence="3" key="1">
    <citation type="journal article" date="2020" name="mSystems">
        <title>Genome- and Community-Level Interaction Insights into Carbon Utilization and Element Cycling Functions of Hydrothermarchaeota in Hydrothermal Sediment.</title>
        <authorList>
            <person name="Zhou Z."/>
            <person name="Liu Y."/>
            <person name="Xu W."/>
            <person name="Pan J."/>
            <person name="Luo Z.H."/>
            <person name="Li M."/>
        </authorList>
    </citation>
    <scope>NUCLEOTIDE SEQUENCE [LARGE SCALE GENOMIC DNA]</scope>
    <source>
        <strain evidence="3">SpSt-210</strain>
    </source>
</reference>
<dbReference type="InterPro" id="IPR035681">
    <property type="entry name" value="ComA-like_MBL"/>
</dbReference>
<evidence type="ECO:0000259" key="2">
    <source>
        <dbReference type="SMART" id="SM00849"/>
    </source>
</evidence>
<dbReference type="EMBL" id="DSIY01000247">
    <property type="protein sequence ID" value="HEG91854.1"/>
    <property type="molecule type" value="Genomic_DNA"/>
</dbReference>
<dbReference type="AlphaFoldDB" id="A0A831X147"/>
<keyword evidence="1" id="KW-0812">Transmembrane</keyword>
<proteinExistence type="predicted"/>
<dbReference type="InterPro" id="IPR001279">
    <property type="entry name" value="Metallo-B-lactamas"/>
</dbReference>
<feature type="domain" description="Metallo-beta-lactamase" evidence="2">
    <location>
        <begin position="69"/>
        <end position="273"/>
    </location>
</feature>
<dbReference type="PANTHER" id="PTHR30619:SF1">
    <property type="entry name" value="RECOMBINATION PROTEIN 2"/>
    <property type="match status" value="1"/>
</dbReference>
<gene>
    <name evidence="3" type="ORF">ENP34_10510</name>
</gene>
<dbReference type="GO" id="GO:0016787">
    <property type="term" value="F:hydrolase activity"/>
    <property type="evidence" value="ECO:0007669"/>
    <property type="project" value="UniProtKB-KW"/>
</dbReference>
<evidence type="ECO:0000313" key="3">
    <source>
        <dbReference type="EMBL" id="HEG91854.1"/>
    </source>
</evidence>
<accession>A0A831X147</accession>
<keyword evidence="1" id="KW-0472">Membrane</keyword>
<dbReference type="Pfam" id="PF00753">
    <property type="entry name" value="Lactamase_B"/>
    <property type="match status" value="1"/>
</dbReference>
<dbReference type="PANTHER" id="PTHR30619">
    <property type="entry name" value="DNA INTERNALIZATION/COMPETENCE PROTEIN COMEC/REC2"/>
    <property type="match status" value="1"/>
</dbReference>
<dbReference type="SUPFAM" id="SSF56281">
    <property type="entry name" value="Metallo-hydrolase/oxidoreductase"/>
    <property type="match status" value="1"/>
</dbReference>
<keyword evidence="1" id="KW-1133">Transmembrane helix</keyword>
<dbReference type="InterPro" id="IPR036866">
    <property type="entry name" value="RibonucZ/Hydroxyglut_hydro"/>
</dbReference>
<dbReference type="InterPro" id="IPR052159">
    <property type="entry name" value="Competence_DNA_uptake"/>
</dbReference>